<organism evidence="2 3">
    <name type="scientific">Reticulomyxa filosa</name>
    <dbReference type="NCBI Taxonomy" id="46433"/>
    <lineage>
        <taxon>Eukaryota</taxon>
        <taxon>Sar</taxon>
        <taxon>Rhizaria</taxon>
        <taxon>Retaria</taxon>
        <taxon>Foraminifera</taxon>
        <taxon>Monothalamids</taxon>
        <taxon>Reticulomyxidae</taxon>
        <taxon>Reticulomyxa</taxon>
    </lineage>
</organism>
<dbReference type="Proteomes" id="UP000023152">
    <property type="component" value="Unassembled WGS sequence"/>
</dbReference>
<feature type="transmembrane region" description="Helical" evidence="1">
    <location>
        <begin position="323"/>
        <end position="347"/>
    </location>
</feature>
<name>X6LT37_RETFI</name>
<sequence>MRPFGTSTLLFEVPRVMPKLLFAIREWFCPKTSPSRLSACAFFMSVLNSKFFFFFFFYLNEIALSALRERERENNNTQKMKDDTMKRYVRHFKLQSTCQLAFVTSLQQDSRLIYNFLREEHREFAVVFFLKKKIYNTKIHIYTYIKYKYYVKQYIHQQRRKQGINIRNNLVKVRYNRKLAILSKALTSLGLFDKWIPILLKHHVDDDSLPYLKESHFDQIQGLSVGDKIKFFSWLAQYQYNYHQQLQQWSRLNQLEVKKVANKPSVSVSRGDSTGCVDCREHTANMLASPCNHLALCETCAKLRERSNACVVCNQKSVTFIKIFRFMIVFLLHLCSCLSVCFIFFFFKACLENQKKFLEDCDYFFSKKKKRPL</sequence>
<accession>X6LT37</accession>
<keyword evidence="3" id="KW-1185">Reference proteome</keyword>
<keyword evidence="1" id="KW-1133">Transmembrane helix</keyword>
<gene>
    <name evidence="2" type="ORF">RFI_33119</name>
</gene>
<comment type="caution">
    <text evidence="2">The sequence shown here is derived from an EMBL/GenBank/DDBJ whole genome shotgun (WGS) entry which is preliminary data.</text>
</comment>
<protein>
    <recommendedName>
        <fullName evidence="4">RING-type domain-containing protein</fullName>
    </recommendedName>
</protein>
<reference evidence="2 3" key="1">
    <citation type="journal article" date="2013" name="Curr. Biol.">
        <title>The Genome of the Foraminiferan Reticulomyxa filosa.</title>
        <authorList>
            <person name="Glockner G."/>
            <person name="Hulsmann N."/>
            <person name="Schleicher M."/>
            <person name="Noegel A.A."/>
            <person name="Eichinger L."/>
            <person name="Gallinger C."/>
            <person name="Pawlowski J."/>
            <person name="Sierra R."/>
            <person name="Euteneuer U."/>
            <person name="Pillet L."/>
            <person name="Moustafa A."/>
            <person name="Platzer M."/>
            <person name="Groth M."/>
            <person name="Szafranski K."/>
            <person name="Schliwa M."/>
        </authorList>
    </citation>
    <scope>NUCLEOTIDE SEQUENCE [LARGE SCALE GENOMIC DNA]</scope>
</reference>
<keyword evidence="1" id="KW-0472">Membrane</keyword>
<dbReference type="Gene3D" id="3.30.40.10">
    <property type="entry name" value="Zinc/RING finger domain, C3HC4 (zinc finger)"/>
    <property type="match status" value="1"/>
</dbReference>
<evidence type="ECO:0008006" key="4">
    <source>
        <dbReference type="Google" id="ProtNLM"/>
    </source>
</evidence>
<keyword evidence="1" id="KW-0812">Transmembrane</keyword>
<evidence type="ECO:0000313" key="3">
    <source>
        <dbReference type="Proteomes" id="UP000023152"/>
    </source>
</evidence>
<evidence type="ECO:0000313" key="2">
    <source>
        <dbReference type="EMBL" id="ETO04277.1"/>
    </source>
</evidence>
<proteinExistence type="predicted"/>
<dbReference type="AlphaFoldDB" id="X6LT37"/>
<dbReference type="InterPro" id="IPR013083">
    <property type="entry name" value="Znf_RING/FYVE/PHD"/>
</dbReference>
<dbReference type="Pfam" id="PF13920">
    <property type="entry name" value="zf-C3HC4_3"/>
    <property type="match status" value="1"/>
</dbReference>
<dbReference type="EMBL" id="ASPP01029585">
    <property type="protein sequence ID" value="ETO04277.1"/>
    <property type="molecule type" value="Genomic_DNA"/>
</dbReference>
<evidence type="ECO:0000256" key="1">
    <source>
        <dbReference type="SAM" id="Phobius"/>
    </source>
</evidence>